<dbReference type="FunFam" id="2.60.40.10:FF:000458">
    <property type="entry name" value="Molecular chaperone FimC"/>
    <property type="match status" value="1"/>
</dbReference>
<dbReference type="PROSITE" id="PS51257">
    <property type="entry name" value="PROKAR_LIPOPROTEIN"/>
    <property type="match status" value="1"/>
</dbReference>
<evidence type="ECO:0000259" key="11">
    <source>
        <dbReference type="Pfam" id="PF02753"/>
    </source>
</evidence>
<evidence type="ECO:0000313" key="12">
    <source>
        <dbReference type="EMBL" id="SCU93448.1"/>
    </source>
</evidence>
<reference evidence="12" key="1">
    <citation type="submission" date="2016-09" db="EMBL/GenBank/DDBJ databases">
        <authorList>
            <person name="Capua I."/>
            <person name="De Benedictis P."/>
            <person name="Joannis T."/>
            <person name="Lombin L.H."/>
            <person name="Cattoli G."/>
        </authorList>
    </citation>
    <scope>NUCLEOTIDE SEQUENCE</scope>
    <source>
        <strain evidence="12">B9</strain>
    </source>
</reference>
<dbReference type="PROSITE" id="PS00635">
    <property type="entry name" value="PILI_CHAPERONE"/>
    <property type="match status" value="1"/>
</dbReference>
<dbReference type="RefSeq" id="WP_340529342.1">
    <property type="nucleotide sequence ID" value="NZ_FMSH01000468.1"/>
</dbReference>
<keyword evidence="6 8" id="KW-0143">Chaperone</keyword>
<comment type="subcellular location">
    <subcellularLocation>
        <location evidence="1 8">Periplasm</location>
    </subcellularLocation>
</comment>
<dbReference type="GO" id="GO:0030288">
    <property type="term" value="C:outer membrane-bounded periplasmic space"/>
    <property type="evidence" value="ECO:0007669"/>
    <property type="project" value="InterPro"/>
</dbReference>
<evidence type="ECO:0000256" key="1">
    <source>
        <dbReference type="ARBA" id="ARBA00004418"/>
    </source>
</evidence>
<dbReference type="InterPro" id="IPR036316">
    <property type="entry name" value="Pili_assmbl_chap_C_dom_sf"/>
</dbReference>
<feature type="domain" description="Pili assembly chaperone N-terminal" evidence="10">
    <location>
        <begin position="27"/>
        <end position="150"/>
    </location>
</feature>
<dbReference type="GO" id="GO:0071555">
    <property type="term" value="P:cell wall organization"/>
    <property type="evidence" value="ECO:0007669"/>
    <property type="project" value="InterPro"/>
</dbReference>
<comment type="similarity">
    <text evidence="2 8">Belongs to the periplasmic pilus chaperone family.</text>
</comment>
<dbReference type="SUPFAM" id="SSF49354">
    <property type="entry name" value="PapD-like"/>
    <property type="match status" value="1"/>
</dbReference>
<evidence type="ECO:0000259" key="10">
    <source>
        <dbReference type="Pfam" id="PF00345"/>
    </source>
</evidence>
<dbReference type="PANTHER" id="PTHR30251:SF2">
    <property type="entry name" value="FIMBRIAL CHAPERONE YADV-RELATED"/>
    <property type="match status" value="1"/>
</dbReference>
<keyword evidence="7" id="KW-0393">Immunoglobulin domain</keyword>
<gene>
    <name evidence="12" type="primary">ecpD</name>
    <name evidence="12" type="ORF">CNECB9_520005</name>
</gene>
<feature type="signal peptide" evidence="9">
    <location>
        <begin position="1"/>
        <end position="26"/>
    </location>
</feature>
<feature type="chain" id="PRO_5012814651" evidence="9">
    <location>
        <begin position="27"/>
        <end position="256"/>
    </location>
</feature>
<feature type="domain" description="Pili assembly chaperone C-terminal" evidence="11">
    <location>
        <begin position="177"/>
        <end position="240"/>
    </location>
</feature>
<dbReference type="InterPro" id="IPR001829">
    <property type="entry name" value="Pili_assmbl_chaperone_bac"/>
</dbReference>
<keyword evidence="4 9" id="KW-0732">Signal</keyword>
<proteinExistence type="inferred from homology"/>
<dbReference type="PRINTS" id="PR00969">
    <property type="entry name" value="CHAPERONPILI"/>
</dbReference>
<evidence type="ECO:0000256" key="2">
    <source>
        <dbReference type="ARBA" id="ARBA00007399"/>
    </source>
</evidence>
<dbReference type="Pfam" id="PF00345">
    <property type="entry name" value="PapD_N"/>
    <property type="match status" value="1"/>
</dbReference>
<name>A0A1K0JIZ5_CUPNE</name>
<dbReference type="Gene3D" id="2.60.40.10">
    <property type="entry name" value="Immunoglobulins"/>
    <property type="match status" value="2"/>
</dbReference>
<dbReference type="Pfam" id="PF02753">
    <property type="entry name" value="PapD_C"/>
    <property type="match status" value="1"/>
</dbReference>
<dbReference type="InterPro" id="IPR016148">
    <property type="entry name" value="Pili_assmbl_chaperone_C"/>
</dbReference>
<evidence type="ECO:0000256" key="8">
    <source>
        <dbReference type="RuleBase" id="RU003918"/>
    </source>
</evidence>
<dbReference type="InterPro" id="IPR016147">
    <property type="entry name" value="Pili_assmbl_chaperone_N"/>
</dbReference>
<evidence type="ECO:0000256" key="3">
    <source>
        <dbReference type="ARBA" id="ARBA00022558"/>
    </source>
</evidence>
<dbReference type="SUPFAM" id="SSF49584">
    <property type="entry name" value="Periplasmic chaperone C-domain"/>
    <property type="match status" value="1"/>
</dbReference>
<evidence type="ECO:0000256" key="9">
    <source>
        <dbReference type="SAM" id="SignalP"/>
    </source>
</evidence>
<keyword evidence="3" id="KW-1029">Fimbrium biogenesis</keyword>
<keyword evidence="5" id="KW-0574">Periplasm</keyword>
<sequence length="256" mass="26930">MKTTIKSLISAGVVALGCIGALQAHASVVIAGTRVIYNAKDTETTIKLTNEGQSPALTQAWIDKGDAKAAPSSIDVPFTVTPPVSRIDPKKGQTLRIIYTGEPLPQDRESVFWLNVLEVPPKPTAEEADVNKLQLAFRSRIKLFFRPAGLKGSADDAPGSISWRVTHAGGKPALEASNPSKYHVSFARLELVGGGKTAKFEEGGMIGPGETRTFPLTGDVAQGTEARVRYNAINDYGGAVSGEAALGSSATQAASR</sequence>
<organism evidence="12">
    <name type="scientific">Cupriavidus necator</name>
    <name type="common">Alcaligenes eutrophus</name>
    <name type="synonym">Ralstonia eutropha</name>
    <dbReference type="NCBI Taxonomy" id="106590"/>
    <lineage>
        <taxon>Bacteria</taxon>
        <taxon>Pseudomonadati</taxon>
        <taxon>Pseudomonadota</taxon>
        <taxon>Betaproteobacteria</taxon>
        <taxon>Burkholderiales</taxon>
        <taxon>Burkholderiaceae</taxon>
        <taxon>Cupriavidus</taxon>
    </lineage>
</organism>
<dbReference type="PANTHER" id="PTHR30251">
    <property type="entry name" value="PILUS ASSEMBLY CHAPERONE"/>
    <property type="match status" value="1"/>
</dbReference>
<dbReference type="InterPro" id="IPR013783">
    <property type="entry name" value="Ig-like_fold"/>
</dbReference>
<evidence type="ECO:0000256" key="7">
    <source>
        <dbReference type="ARBA" id="ARBA00023319"/>
    </source>
</evidence>
<dbReference type="InterPro" id="IPR050643">
    <property type="entry name" value="Periplasmic_pilus_chap"/>
</dbReference>
<dbReference type="InterPro" id="IPR018046">
    <property type="entry name" value="Pili_assmbl_chaperone_CS"/>
</dbReference>
<dbReference type="AlphaFoldDB" id="A0A1K0JIZ5"/>
<evidence type="ECO:0000256" key="5">
    <source>
        <dbReference type="ARBA" id="ARBA00022764"/>
    </source>
</evidence>
<accession>A0A1K0JIZ5</accession>
<evidence type="ECO:0000256" key="6">
    <source>
        <dbReference type="ARBA" id="ARBA00023186"/>
    </source>
</evidence>
<protein>
    <submittedName>
        <fullName evidence="12">Periplasmic pilin chaperone</fullName>
    </submittedName>
</protein>
<evidence type="ECO:0000256" key="4">
    <source>
        <dbReference type="ARBA" id="ARBA00022729"/>
    </source>
</evidence>
<dbReference type="EMBL" id="FMSH01000468">
    <property type="protein sequence ID" value="SCU93448.1"/>
    <property type="molecule type" value="Genomic_DNA"/>
</dbReference>
<dbReference type="InterPro" id="IPR008962">
    <property type="entry name" value="PapD-like_sf"/>
</dbReference>